<evidence type="ECO:0000313" key="3">
    <source>
        <dbReference type="Proteomes" id="UP000019265"/>
    </source>
</evidence>
<organism evidence="2 3">
    <name type="scientific">Spiroplasma sabaudiense Ar-1343</name>
    <dbReference type="NCBI Taxonomy" id="1276257"/>
    <lineage>
        <taxon>Bacteria</taxon>
        <taxon>Bacillati</taxon>
        <taxon>Mycoplasmatota</taxon>
        <taxon>Mollicutes</taxon>
        <taxon>Entomoplasmatales</taxon>
        <taxon>Spiroplasmataceae</taxon>
        <taxon>Spiroplasma</taxon>
    </lineage>
</organism>
<dbReference type="Proteomes" id="UP000019265">
    <property type="component" value="Chromosome"/>
</dbReference>
<dbReference type="Pfam" id="PF00657">
    <property type="entry name" value="Lipase_GDSL"/>
    <property type="match status" value="1"/>
</dbReference>
<dbReference type="Gene3D" id="3.40.50.1110">
    <property type="entry name" value="SGNH hydrolase"/>
    <property type="match status" value="1"/>
</dbReference>
<dbReference type="eggNOG" id="COG3240">
    <property type="taxonomic scope" value="Bacteria"/>
</dbReference>
<dbReference type="AlphaFoldDB" id="W6ABQ6"/>
<keyword evidence="3" id="KW-1185">Reference proteome</keyword>
<dbReference type="GO" id="GO:0016788">
    <property type="term" value="F:hydrolase activity, acting on ester bonds"/>
    <property type="evidence" value="ECO:0007669"/>
    <property type="project" value="InterPro"/>
</dbReference>
<dbReference type="InterPro" id="IPR001087">
    <property type="entry name" value="GDSL"/>
</dbReference>
<protein>
    <submittedName>
        <fullName evidence="2">Lipolytic enzyme, GDSL family</fullName>
    </submittedName>
</protein>
<accession>W6ABQ6</accession>
<dbReference type="SUPFAM" id="SSF52266">
    <property type="entry name" value="SGNH hydrolase"/>
    <property type="match status" value="1"/>
</dbReference>
<evidence type="ECO:0000256" key="1">
    <source>
        <dbReference type="ARBA" id="ARBA00022801"/>
    </source>
</evidence>
<dbReference type="CDD" id="cd01846">
    <property type="entry name" value="fatty_acyltransferase_like"/>
    <property type="match status" value="1"/>
</dbReference>
<dbReference type="PANTHER" id="PTHR45648:SF5">
    <property type="entry name" value="OS04G0577300 PROTEIN"/>
    <property type="match status" value="1"/>
</dbReference>
<dbReference type="HOGENOM" id="CLU_038262_0_0_14"/>
<gene>
    <name evidence="2" type="ORF">SSABA_v1c08660</name>
</gene>
<sequence>MATLSLLTSASLPLASCTIPQKENFNADDLIGKNIDTSKQVDDSNNQGLFTNFYTVGDSLSDTGALIGSINQQFGLNLEIDSPSWNNSFTNSDTAAKKLAIRLGFNTDDWNYAYNFGKQNHHGNNYAVGGATASSVTGGGGLLLNKFKIKSQTEALIRQHKVKKTDLVFFEIGGNDLFQVIGKSQKFQQEKIEEAIEEIRQALLVLLNNGIEHIIVMNAPDVSKIPSYNTQSEKVKQEAHNLSQEFNEQFQEIFDDLDKKHPNKLKMFDLYTEFNIMLDKFEEEVDGGDSKTACVNMNTDLNTIANQQKIEIKFESGCSLEKLDQHFFFDGVHPTEWGHEYVAEKLYQLALEWEEPNNA</sequence>
<dbReference type="KEGG" id="ssab:SSABA_v1c08660"/>
<dbReference type="PATRIC" id="fig|1276257.3.peg.878"/>
<dbReference type="PANTHER" id="PTHR45648">
    <property type="entry name" value="GDSL LIPASE/ACYLHYDROLASE FAMILY PROTEIN (AFU_ORTHOLOGUE AFUA_4G14700)"/>
    <property type="match status" value="1"/>
</dbReference>
<proteinExistence type="predicted"/>
<name>W6ABQ6_9MOLU</name>
<dbReference type="STRING" id="1276257.SSABA_v1c08660"/>
<keyword evidence="1" id="KW-0378">Hydrolase</keyword>
<dbReference type="EMBL" id="CP006934">
    <property type="protein sequence ID" value="AHI54265.1"/>
    <property type="molecule type" value="Genomic_DNA"/>
</dbReference>
<evidence type="ECO:0000313" key="2">
    <source>
        <dbReference type="EMBL" id="AHI54265.1"/>
    </source>
</evidence>
<reference evidence="2 3" key="1">
    <citation type="journal article" date="2014" name="Genome Biol. Evol.">
        <title>Molecular evolution of the substrate utilization strategies and putative virulence factors in mosquito-associated Spiroplasma species.</title>
        <authorList>
            <person name="Chang T.H."/>
            <person name="Lo W.S."/>
            <person name="Ku C."/>
            <person name="Chen L.L."/>
            <person name="Kuo C.H."/>
        </authorList>
    </citation>
    <scope>NUCLEOTIDE SEQUENCE [LARGE SCALE GENOMIC DNA]</scope>
    <source>
        <strain evidence="2">Ar-1343</strain>
    </source>
</reference>
<dbReference type="InterPro" id="IPR051058">
    <property type="entry name" value="GDSL_Est/Lipase"/>
</dbReference>
<dbReference type="InterPro" id="IPR036514">
    <property type="entry name" value="SGNH_hydro_sf"/>
</dbReference>